<sequence>MPPTDYHGPVPDPTYIATQWLEGLAAAANDADIDAFAGSLVAAGWMRANHLQPDLLCFSWDYRCLNGNENITTFLSESIRGQTRLNAAGLHSFQVQATSTLGPPALVSSPLDPSAQAIQAVFEYSISSPPGRGRGFVRLVEEQRHEWKALTILFTLHEIKGHEEPRVRPTGLFPDFVTWDEIERERKGAIEGDPTVLIANVKLVVGGSLTGLICAARLTKLNVRALVIEKDARIGDVWRNRKLFPKYIPRVKLADFLEAYATGEDLVVWTSCELLPIPKYDSASKHWSVTIHRGGERQTLRPKHIIMATGNGKAYKPEFPGIEKFIGLVYHSDDHRGATPFKGKRAVVVGACNAAADMCIDFFAKGAHSVTMIQRSATCVISANAADTLVYDRVYNERFAVEDADFGSLSMPTRLGLKLAAAGSTKVAKAFDKELFDGLERAGFALTWELTPGGGEVGAVGFVAERAGAGSMMDLGCGRLIIDGKVEVKRGSIARLEADSVVFEDESRVGADVLVLATGYKPVIDNIKELFGPEITDTIGFRLGGIDEEGEHMRAYRPSGHAGLWFALGLLPQIRAFSKYLILAEELGLKETEPV</sequence>
<dbReference type="PANTHER" id="PTHR43539">
    <property type="entry name" value="FLAVIN-BINDING MONOOXYGENASE-LIKE PROTEIN (AFU_ORTHOLOGUE AFUA_4G09220)"/>
    <property type="match status" value="1"/>
</dbReference>
<dbReference type="Proteomes" id="UP000194127">
    <property type="component" value="Unassembled WGS sequence"/>
</dbReference>
<keyword evidence="2" id="KW-0274">FAD</keyword>
<dbReference type="EMBL" id="KZ110608">
    <property type="protein sequence ID" value="OSX57383.1"/>
    <property type="molecule type" value="Genomic_DNA"/>
</dbReference>
<dbReference type="InterPro" id="IPR020946">
    <property type="entry name" value="Flavin_mOase-like"/>
</dbReference>
<dbReference type="Pfam" id="PF13450">
    <property type="entry name" value="NAD_binding_8"/>
    <property type="match status" value="1"/>
</dbReference>
<dbReference type="InterPro" id="IPR050982">
    <property type="entry name" value="Auxin_biosynth/cation_transpt"/>
</dbReference>
<dbReference type="GeneID" id="36324851"/>
<dbReference type="Pfam" id="PF00743">
    <property type="entry name" value="FMO-like"/>
    <property type="match status" value="1"/>
</dbReference>
<proteinExistence type="predicted"/>
<dbReference type="OrthoDB" id="74360at2759"/>
<evidence type="ECO:0000256" key="3">
    <source>
        <dbReference type="ARBA" id="ARBA00023002"/>
    </source>
</evidence>
<dbReference type="AlphaFoldDB" id="A0A1X6MMS5"/>
<name>A0A1X6MMS5_9APHY</name>
<evidence type="ECO:0000313" key="4">
    <source>
        <dbReference type="EMBL" id="OSX57383.1"/>
    </source>
</evidence>
<protein>
    <recommendedName>
        <fullName evidence="6">FAD/NAD(P)-binding domain-containing protein</fullName>
    </recommendedName>
</protein>
<gene>
    <name evidence="4" type="ORF">POSPLADRAFT_1050055</name>
</gene>
<organism evidence="4 5">
    <name type="scientific">Postia placenta MAD-698-R-SB12</name>
    <dbReference type="NCBI Taxonomy" id="670580"/>
    <lineage>
        <taxon>Eukaryota</taxon>
        <taxon>Fungi</taxon>
        <taxon>Dikarya</taxon>
        <taxon>Basidiomycota</taxon>
        <taxon>Agaricomycotina</taxon>
        <taxon>Agaricomycetes</taxon>
        <taxon>Polyporales</taxon>
        <taxon>Adustoporiaceae</taxon>
        <taxon>Rhodonia</taxon>
    </lineage>
</organism>
<dbReference type="GO" id="GO:0050661">
    <property type="term" value="F:NADP binding"/>
    <property type="evidence" value="ECO:0007669"/>
    <property type="project" value="InterPro"/>
</dbReference>
<dbReference type="Gene3D" id="3.50.50.60">
    <property type="entry name" value="FAD/NAD(P)-binding domain"/>
    <property type="match status" value="2"/>
</dbReference>
<accession>A0A1X6MMS5</accession>
<dbReference type="InterPro" id="IPR036188">
    <property type="entry name" value="FAD/NAD-bd_sf"/>
</dbReference>
<dbReference type="SUPFAM" id="SSF51905">
    <property type="entry name" value="FAD/NAD(P)-binding domain"/>
    <property type="match status" value="1"/>
</dbReference>
<keyword evidence="5" id="KW-1185">Reference proteome</keyword>
<dbReference type="PANTHER" id="PTHR43539:SF68">
    <property type="entry name" value="FLAVIN-BINDING MONOOXYGENASE-LIKE PROTEIN (AFU_ORTHOLOGUE AFUA_4G09220)"/>
    <property type="match status" value="1"/>
</dbReference>
<dbReference type="GO" id="GO:0050660">
    <property type="term" value="F:flavin adenine dinucleotide binding"/>
    <property type="evidence" value="ECO:0007669"/>
    <property type="project" value="InterPro"/>
</dbReference>
<evidence type="ECO:0008006" key="6">
    <source>
        <dbReference type="Google" id="ProtNLM"/>
    </source>
</evidence>
<evidence type="ECO:0000256" key="1">
    <source>
        <dbReference type="ARBA" id="ARBA00022630"/>
    </source>
</evidence>
<dbReference type="RefSeq" id="XP_024334177.1">
    <property type="nucleotide sequence ID" value="XM_024479901.1"/>
</dbReference>
<evidence type="ECO:0000313" key="5">
    <source>
        <dbReference type="Proteomes" id="UP000194127"/>
    </source>
</evidence>
<keyword evidence="1" id="KW-0285">Flavoprotein</keyword>
<dbReference type="STRING" id="670580.A0A1X6MMS5"/>
<dbReference type="GO" id="GO:0004499">
    <property type="term" value="F:N,N-dimethylaniline monooxygenase activity"/>
    <property type="evidence" value="ECO:0007669"/>
    <property type="project" value="InterPro"/>
</dbReference>
<keyword evidence="3" id="KW-0560">Oxidoreductase</keyword>
<reference evidence="4 5" key="1">
    <citation type="submission" date="2017-04" db="EMBL/GenBank/DDBJ databases">
        <title>Genome Sequence of the Model Brown-Rot Fungus Postia placenta SB12.</title>
        <authorList>
            <consortium name="DOE Joint Genome Institute"/>
            <person name="Gaskell J."/>
            <person name="Kersten P."/>
            <person name="Larrondo L.F."/>
            <person name="Canessa P."/>
            <person name="Martinez D."/>
            <person name="Hibbett D."/>
            <person name="Schmoll M."/>
            <person name="Kubicek C.P."/>
            <person name="Martinez A.T."/>
            <person name="Yadav J."/>
            <person name="Master E."/>
            <person name="Magnuson J.K."/>
            <person name="James T."/>
            <person name="Yaver D."/>
            <person name="Berka R."/>
            <person name="Labutti K."/>
            <person name="Lipzen A."/>
            <person name="Aerts A."/>
            <person name="Barry K."/>
            <person name="Henrissat B."/>
            <person name="Blanchette R."/>
            <person name="Grigoriev I."/>
            <person name="Cullen D."/>
        </authorList>
    </citation>
    <scope>NUCLEOTIDE SEQUENCE [LARGE SCALE GENOMIC DNA]</scope>
    <source>
        <strain evidence="4 5">MAD-698-R-SB12</strain>
    </source>
</reference>
<evidence type="ECO:0000256" key="2">
    <source>
        <dbReference type="ARBA" id="ARBA00022827"/>
    </source>
</evidence>